<dbReference type="AlphaFoldDB" id="A0A7E4VKD2"/>
<keyword evidence="1" id="KW-1185">Reference proteome</keyword>
<organism evidence="1 2">
    <name type="scientific">Panagrellus redivivus</name>
    <name type="common">Microworm</name>
    <dbReference type="NCBI Taxonomy" id="6233"/>
    <lineage>
        <taxon>Eukaryota</taxon>
        <taxon>Metazoa</taxon>
        <taxon>Ecdysozoa</taxon>
        <taxon>Nematoda</taxon>
        <taxon>Chromadorea</taxon>
        <taxon>Rhabditida</taxon>
        <taxon>Tylenchina</taxon>
        <taxon>Panagrolaimomorpha</taxon>
        <taxon>Panagrolaimoidea</taxon>
        <taxon>Panagrolaimidae</taxon>
        <taxon>Panagrellus</taxon>
    </lineage>
</organism>
<reference evidence="1" key="1">
    <citation type="journal article" date="2013" name="Genetics">
        <title>The draft genome and transcriptome of Panagrellus redivivus are shaped by the harsh demands of a free-living lifestyle.</title>
        <authorList>
            <person name="Srinivasan J."/>
            <person name="Dillman A.R."/>
            <person name="Macchietto M.G."/>
            <person name="Heikkinen L."/>
            <person name="Lakso M."/>
            <person name="Fracchia K.M."/>
            <person name="Antoshechkin I."/>
            <person name="Mortazavi A."/>
            <person name="Wong G."/>
            <person name="Sternberg P.W."/>
        </authorList>
    </citation>
    <scope>NUCLEOTIDE SEQUENCE [LARGE SCALE GENOMIC DNA]</scope>
    <source>
        <strain evidence="1">MT8872</strain>
    </source>
</reference>
<evidence type="ECO:0000313" key="1">
    <source>
        <dbReference type="Proteomes" id="UP000492821"/>
    </source>
</evidence>
<protein>
    <submittedName>
        <fullName evidence="2">Recep_L_domain domain-containing protein</fullName>
    </submittedName>
</protein>
<dbReference type="Proteomes" id="UP000492821">
    <property type="component" value="Unassembled WGS sequence"/>
</dbReference>
<dbReference type="WBParaSite" id="Pan_g2156.t1">
    <property type="protein sequence ID" value="Pan_g2156.t1"/>
    <property type="gene ID" value="Pan_g2156"/>
</dbReference>
<proteinExistence type="predicted"/>
<accession>A0A7E4VKD2</accession>
<sequence length="193" mass="22192">MPFPLFSLDYGTRCRLRQLVTPAEAYDLQIAAPHLDSLKPIQSVQSTFAAKISTHNNELTVKLTSINRTENDLAQDELYTITALLDICDIPVTLASRTARIIVNHFKFNDVTVRFYRCGITSDVIREIFRGNTCNCLRFENCTFEVGFKSALTPKALFVLIKRVQYIIFENGCPFEESTTNYIFKRKDFVENW</sequence>
<name>A0A7E4VKD2_PANRE</name>
<evidence type="ECO:0000313" key="2">
    <source>
        <dbReference type="WBParaSite" id="Pan_g2156.t1"/>
    </source>
</evidence>
<reference evidence="2" key="2">
    <citation type="submission" date="2020-10" db="UniProtKB">
        <authorList>
            <consortium name="WormBaseParasite"/>
        </authorList>
    </citation>
    <scope>IDENTIFICATION</scope>
</reference>